<feature type="signal peptide" evidence="1">
    <location>
        <begin position="1"/>
        <end position="28"/>
    </location>
</feature>
<name>A0A084IRZ0_BACMY</name>
<dbReference type="Proteomes" id="UP000437562">
    <property type="component" value="Unassembled WGS sequence"/>
</dbReference>
<accession>A0A084IRZ0</accession>
<proteinExistence type="predicted"/>
<evidence type="ECO:0000313" key="2">
    <source>
        <dbReference type="EMBL" id="OSX90136.1"/>
    </source>
</evidence>
<evidence type="ECO:0000256" key="1">
    <source>
        <dbReference type="SAM" id="SignalP"/>
    </source>
</evidence>
<evidence type="ECO:0000313" key="3">
    <source>
        <dbReference type="EMBL" id="VXC59312.1"/>
    </source>
</evidence>
<keyword evidence="1" id="KW-0732">Signal</keyword>
<dbReference type="Pfam" id="PF16219">
    <property type="entry name" value="DUF4879"/>
    <property type="match status" value="1"/>
</dbReference>
<evidence type="ECO:0008006" key="6">
    <source>
        <dbReference type="Google" id="ProtNLM"/>
    </source>
</evidence>
<gene>
    <name evidence="3" type="ORF">BACI71_40326</name>
    <name evidence="2" type="ORF">S3E15_02772</name>
</gene>
<reference evidence="2 4" key="1">
    <citation type="submission" date="2016-12" db="EMBL/GenBank/DDBJ databases">
        <title>Genome Sequences of Twelve Sporeforming Bacillus Species Isolated from Foods.</title>
        <authorList>
            <person name="De Jong A."/>
            <person name="Holsappel S."/>
            <person name="Kuipers O.P."/>
        </authorList>
    </citation>
    <scope>NUCLEOTIDE SEQUENCE [LARGE SCALE GENOMIC DNA]</scope>
    <source>
        <strain evidence="2 4">S3E15</strain>
    </source>
</reference>
<reference evidence="3 5" key="2">
    <citation type="submission" date="2019-10" db="EMBL/GenBank/DDBJ databases">
        <authorList>
            <person name="Karimi E."/>
        </authorList>
    </citation>
    <scope>NUCLEOTIDE SEQUENCE [LARGE SCALE GENOMIC DNA]</scope>
    <source>
        <strain evidence="3">Bacillus sp. 71</strain>
    </source>
</reference>
<dbReference type="RefSeq" id="WP_002187321.1">
    <property type="nucleotide sequence ID" value="NZ_CP036025.1"/>
</dbReference>
<dbReference type="EMBL" id="MRWU01000021">
    <property type="protein sequence ID" value="OSX90136.1"/>
    <property type="molecule type" value="Genomic_DNA"/>
</dbReference>
<sequence length="141" mass="15348">MFKKVTLGISSLAMAAVVGLGMASEASAGPAAPLTSLSVVKVESQLGGVEYINPNSFSTTKDHGGSYLYVYTKEIGYGQFPFAKMNGFDVKSIGSQIIGGNPIVGWEYKWDASNHQEGTFEYQKTSINYPRDTWRTSLYIK</sequence>
<feature type="chain" id="PRO_5042326693" description="DUF4879 domain-containing protein" evidence="1">
    <location>
        <begin position="29"/>
        <end position="141"/>
    </location>
</feature>
<accession>A0A653ZVD6</accession>
<accession>A0A1X6PNX6</accession>
<organism evidence="3 5">
    <name type="scientific">Bacillus mycoides</name>
    <dbReference type="NCBI Taxonomy" id="1405"/>
    <lineage>
        <taxon>Bacteria</taxon>
        <taxon>Bacillati</taxon>
        <taxon>Bacillota</taxon>
        <taxon>Bacilli</taxon>
        <taxon>Bacillales</taxon>
        <taxon>Bacillaceae</taxon>
        <taxon>Bacillus</taxon>
        <taxon>Bacillus cereus group</taxon>
    </lineage>
</organism>
<evidence type="ECO:0000313" key="5">
    <source>
        <dbReference type="Proteomes" id="UP000437562"/>
    </source>
</evidence>
<dbReference type="Gene3D" id="2.60.40.2870">
    <property type="match status" value="1"/>
</dbReference>
<evidence type="ECO:0000313" key="4">
    <source>
        <dbReference type="Proteomes" id="UP000194131"/>
    </source>
</evidence>
<dbReference type="AlphaFoldDB" id="A0A084IRZ0"/>
<dbReference type="EMBL" id="CABWMC010000029">
    <property type="protein sequence ID" value="VXC59312.1"/>
    <property type="molecule type" value="Genomic_DNA"/>
</dbReference>
<protein>
    <recommendedName>
        <fullName evidence="6">DUF4879 domain-containing protein</fullName>
    </recommendedName>
</protein>
<dbReference type="InterPro" id="IPR032624">
    <property type="entry name" value="DUF4879"/>
</dbReference>
<dbReference type="Proteomes" id="UP000194131">
    <property type="component" value="Unassembled WGS sequence"/>
</dbReference>